<feature type="domain" description="CopC" evidence="3">
    <location>
        <begin position="29"/>
        <end position="120"/>
    </location>
</feature>
<organism evidence="4">
    <name type="scientific">marine metagenome</name>
    <dbReference type="NCBI Taxonomy" id="408172"/>
    <lineage>
        <taxon>unclassified sequences</taxon>
        <taxon>metagenomes</taxon>
        <taxon>ecological metagenomes</taxon>
    </lineage>
</organism>
<dbReference type="Pfam" id="PF04234">
    <property type="entry name" value="CopC"/>
    <property type="match status" value="1"/>
</dbReference>
<evidence type="ECO:0000256" key="2">
    <source>
        <dbReference type="ARBA" id="ARBA00023008"/>
    </source>
</evidence>
<keyword evidence="2" id="KW-0186">Copper</keyword>
<protein>
    <recommendedName>
        <fullName evidence="3">CopC domain-containing protein</fullName>
    </recommendedName>
</protein>
<dbReference type="GO" id="GO:0005507">
    <property type="term" value="F:copper ion binding"/>
    <property type="evidence" value="ECO:0007669"/>
    <property type="project" value="InterPro"/>
</dbReference>
<accession>A0A381NNQ2</accession>
<dbReference type="InterPro" id="IPR014755">
    <property type="entry name" value="Cu-Rt/internalin_Ig-like"/>
</dbReference>
<dbReference type="InterPro" id="IPR007348">
    <property type="entry name" value="CopC_dom"/>
</dbReference>
<proteinExistence type="predicted"/>
<dbReference type="Gene3D" id="2.60.40.1220">
    <property type="match status" value="1"/>
</dbReference>
<evidence type="ECO:0000259" key="3">
    <source>
        <dbReference type="Pfam" id="PF04234"/>
    </source>
</evidence>
<gene>
    <name evidence="4" type="ORF">METZ01_LOCUS8302</name>
</gene>
<dbReference type="EMBL" id="UINC01000444">
    <property type="protein sequence ID" value="SUZ55448.1"/>
    <property type="molecule type" value="Genomic_DNA"/>
</dbReference>
<evidence type="ECO:0000313" key="4">
    <source>
        <dbReference type="EMBL" id="SUZ55448.1"/>
    </source>
</evidence>
<reference evidence="4" key="1">
    <citation type="submission" date="2018-05" db="EMBL/GenBank/DDBJ databases">
        <authorList>
            <person name="Lanie J.A."/>
            <person name="Ng W.-L."/>
            <person name="Kazmierczak K.M."/>
            <person name="Andrzejewski T.M."/>
            <person name="Davidsen T.M."/>
            <person name="Wayne K.J."/>
            <person name="Tettelin H."/>
            <person name="Glass J.I."/>
            <person name="Rusch D."/>
            <person name="Podicherti R."/>
            <person name="Tsui H.-C.T."/>
            <person name="Winkler M.E."/>
        </authorList>
    </citation>
    <scope>NUCLEOTIDE SEQUENCE</scope>
</reference>
<name>A0A381NNQ2_9ZZZZ</name>
<dbReference type="GO" id="GO:0042597">
    <property type="term" value="C:periplasmic space"/>
    <property type="evidence" value="ECO:0007669"/>
    <property type="project" value="InterPro"/>
</dbReference>
<sequence length="123" mass="13956">MIKFEYKFVFVLLCSQLIGCVTNGVYSPLLRAEPEIGSELTRAPRTLRLYFDSLPNVSQSSLRLVGPNGEHQLRGLHTMADNDLMIEIMDPVTIGEYRLEWVTVVENDPSTYSGVFNFTVLNR</sequence>
<dbReference type="AlphaFoldDB" id="A0A381NNQ2"/>
<dbReference type="SUPFAM" id="SSF81296">
    <property type="entry name" value="E set domains"/>
    <property type="match status" value="1"/>
</dbReference>
<dbReference type="GO" id="GO:0046688">
    <property type="term" value="P:response to copper ion"/>
    <property type="evidence" value="ECO:0007669"/>
    <property type="project" value="InterPro"/>
</dbReference>
<dbReference type="InterPro" id="IPR014756">
    <property type="entry name" value="Ig_E-set"/>
</dbReference>
<evidence type="ECO:0000256" key="1">
    <source>
        <dbReference type="ARBA" id="ARBA00022729"/>
    </source>
</evidence>
<keyword evidence="1" id="KW-0732">Signal</keyword>